<dbReference type="AlphaFoldDB" id="A0A2N1PPH2"/>
<dbReference type="Pfam" id="PF00953">
    <property type="entry name" value="Glycos_transf_4"/>
    <property type="match status" value="1"/>
</dbReference>
<dbReference type="CDD" id="cd06533">
    <property type="entry name" value="Glyco_transf_WecG_TagA"/>
    <property type="match status" value="1"/>
</dbReference>
<evidence type="ECO:0000256" key="3">
    <source>
        <dbReference type="ARBA" id="ARBA00022679"/>
    </source>
</evidence>
<keyword evidence="2" id="KW-0328">Glycosyltransferase</keyword>
<dbReference type="CDD" id="cd06853">
    <property type="entry name" value="GT_WecA_like"/>
    <property type="match status" value="1"/>
</dbReference>
<feature type="transmembrane region" description="Helical" evidence="7">
    <location>
        <begin position="153"/>
        <end position="170"/>
    </location>
</feature>
<dbReference type="GO" id="GO:0016020">
    <property type="term" value="C:membrane"/>
    <property type="evidence" value="ECO:0007669"/>
    <property type="project" value="UniProtKB-SubCell"/>
</dbReference>
<dbReference type="NCBIfam" id="TIGR00696">
    <property type="entry name" value="wecG_tagA_cpsF"/>
    <property type="match status" value="1"/>
</dbReference>
<organism evidence="8 9">
    <name type="scientific">Candidatus Wallbacteria bacterium HGW-Wallbacteria-1</name>
    <dbReference type="NCBI Taxonomy" id="2013854"/>
    <lineage>
        <taxon>Bacteria</taxon>
        <taxon>Candidatus Walliibacteriota</taxon>
    </lineage>
</organism>
<feature type="transmembrane region" description="Helical" evidence="7">
    <location>
        <begin position="6"/>
        <end position="29"/>
    </location>
</feature>
<feature type="transmembrane region" description="Helical" evidence="7">
    <location>
        <begin position="65"/>
        <end position="85"/>
    </location>
</feature>
<evidence type="ECO:0000256" key="5">
    <source>
        <dbReference type="ARBA" id="ARBA00022989"/>
    </source>
</evidence>
<keyword evidence="5 7" id="KW-1133">Transmembrane helix</keyword>
<reference evidence="8 9" key="1">
    <citation type="journal article" date="2017" name="ISME J.">
        <title>Potential for microbial H2 and metal transformations associated with novel bacteria and archaea in deep terrestrial subsurface sediments.</title>
        <authorList>
            <person name="Hernsdorf A.W."/>
            <person name="Amano Y."/>
            <person name="Miyakawa K."/>
            <person name="Ise K."/>
            <person name="Suzuki Y."/>
            <person name="Anantharaman K."/>
            <person name="Probst A."/>
            <person name="Burstein D."/>
            <person name="Thomas B.C."/>
            <person name="Banfield J.F."/>
        </authorList>
    </citation>
    <scope>NUCLEOTIDE SEQUENCE [LARGE SCALE GENOMIC DNA]</scope>
    <source>
        <strain evidence="8">HGW-Wallbacteria-1</strain>
    </source>
</reference>
<feature type="transmembrane region" description="Helical" evidence="7">
    <location>
        <begin position="299"/>
        <end position="320"/>
    </location>
</feature>
<keyword evidence="4 7" id="KW-0812">Transmembrane</keyword>
<dbReference type="Proteomes" id="UP000233256">
    <property type="component" value="Unassembled WGS sequence"/>
</dbReference>
<feature type="transmembrane region" description="Helical" evidence="7">
    <location>
        <begin position="205"/>
        <end position="223"/>
    </location>
</feature>
<dbReference type="PANTHER" id="PTHR34136:SF1">
    <property type="entry name" value="UDP-N-ACETYL-D-MANNOSAMINURONIC ACID TRANSFERASE"/>
    <property type="match status" value="1"/>
</dbReference>
<dbReference type="GO" id="GO:0016780">
    <property type="term" value="F:phosphotransferase activity, for other substituted phosphate groups"/>
    <property type="evidence" value="ECO:0007669"/>
    <property type="project" value="InterPro"/>
</dbReference>
<gene>
    <name evidence="8" type="ORF">CVV64_10960</name>
</gene>
<feature type="transmembrane region" description="Helical" evidence="7">
    <location>
        <begin position="122"/>
        <end position="141"/>
    </location>
</feature>
<comment type="subcellular location">
    <subcellularLocation>
        <location evidence="1">Membrane</location>
        <topology evidence="1">Multi-pass membrane protein</topology>
    </subcellularLocation>
</comment>
<feature type="transmembrane region" description="Helical" evidence="7">
    <location>
        <begin position="326"/>
        <end position="347"/>
    </location>
</feature>
<dbReference type="InterPro" id="IPR000715">
    <property type="entry name" value="Glycosyl_transferase_4"/>
</dbReference>
<evidence type="ECO:0000256" key="6">
    <source>
        <dbReference type="ARBA" id="ARBA00023136"/>
    </source>
</evidence>
<feature type="transmembrane region" description="Helical" evidence="7">
    <location>
        <begin position="41"/>
        <end position="59"/>
    </location>
</feature>
<name>A0A2N1PPH2_9BACT</name>
<dbReference type="EMBL" id="PGXC01000007">
    <property type="protein sequence ID" value="PKK90238.1"/>
    <property type="molecule type" value="Genomic_DNA"/>
</dbReference>
<keyword evidence="3" id="KW-0808">Transferase</keyword>
<proteinExistence type="predicted"/>
<sequence length="621" mass="67993">MGEEFLLLFLVGFGTAYGLLLYGNLTGFFQKLAKAPLAGENLGAIMLPLFLLILGAPFFGGDIRFWGVIMGTAGFAIAGTVAKALGPGRSIALQAAVILASASLGIRIKFLSGTPFSSDSSMISLTWLSIPLTILWIMTIVKLIEMTDFFDGLTLGICFIIMSALIFAFFEQKGPLLFEKKFSAMALGIILGMLRFHHHPAKFRLGCGGAKALGFIIAALSISGASKTVAAIGIILPVLVLWLPILAATFIIGLTYLKGTLRGANSNSEVILPDTEASSMEADSIPFQGHYFKVTPKRIVVFMYMVYLYINFVTLDVIFSRGMPQSLMFIIFGLVILAQVGKIIFLVENPVEGSQPRTFERVVEILGVAVDNVTRAGAIRRIEGFLQEEQPGLNLVVTPNTIAVELAQADDEFRDILNTADLRVPDGVGLIWASTFLNTPIMERVAGIDLMRATVSLGHQMGISFFLLGTKEEIISEACRRLQADHPGLNIAGYRNGYFEESEEDAIVEEINKSGAQVLLVAMGLPKQEKWINRHRHALKVKVAMGIGGSFDVVSETLSRAPSIFQNCGLEWFWRLCQEPWRWQRMLTLPVFVAKIFRLKILASDSVHSKQESTSENGPNQ</sequence>
<evidence type="ECO:0000313" key="9">
    <source>
        <dbReference type="Proteomes" id="UP000233256"/>
    </source>
</evidence>
<evidence type="ECO:0000313" key="8">
    <source>
        <dbReference type="EMBL" id="PKK90238.1"/>
    </source>
</evidence>
<dbReference type="InterPro" id="IPR004629">
    <property type="entry name" value="WecG_TagA_CpsF"/>
</dbReference>
<comment type="caution">
    <text evidence="8">The sequence shown here is derived from an EMBL/GenBank/DDBJ whole genome shotgun (WGS) entry which is preliminary data.</text>
</comment>
<feature type="transmembrane region" description="Helical" evidence="7">
    <location>
        <begin position="229"/>
        <end position="257"/>
    </location>
</feature>
<evidence type="ECO:0000256" key="7">
    <source>
        <dbReference type="SAM" id="Phobius"/>
    </source>
</evidence>
<dbReference type="PANTHER" id="PTHR34136">
    <property type="match status" value="1"/>
</dbReference>
<feature type="transmembrane region" description="Helical" evidence="7">
    <location>
        <begin position="92"/>
        <end position="110"/>
    </location>
</feature>
<protein>
    <recommendedName>
        <fullName evidence="10">Glycosyltransferase</fullName>
    </recommendedName>
</protein>
<dbReference type="Pfam" id="PF03808">
    <property type="entry name" value="Glyco_tran_WecG"/>
    <property type="match status" value="1"/>
</dbReference>
<evidence type="ECO:0000256" key="4">
    <source>
        <dbReference type="ARBA" id="ARBA00022692"/>
    </source>
</evidence>
<keyword evidence="6 7" id="KW-0472">Membrane</keyword>
<evidence type="ECO:0000256" key="2">
    <source>
        <dbReference type="ARBA" id="ARBA00022676"/>
    </source>
</evidence>
<evidence type="ECO:0000256" key="1">
    <source>
        <dbReference type="ARBA" id="ARBA00004141"/>
    </source>
</evidence>
<dbReference type="GO" id="GO:0016758">
    <property type="term" value="F:hexosyltransferase activity"/>
    <property type="evidence" value="ECO:0007669"/>
    <property type="project" value="TreeGrafter"/>
</dbReference>
<evidence type="ECO:0008006" key="10">
    <source>
        <dbReference type="Google" id="ProtNLM"/>
    </source>
</evidence>
<accession>A0A2N1PPH2</accession>